<accession>A0A6A5BVM7</accession>
<evidence type="ECO:0000313" key="4">
    <source>
        <dbReference type="Proteomes" id="UP000444721"/>
    </source>
</evidence>
<feature type="transmembrane region" description="Helical" evidence="1">
    <location>
        <begin position="376"/>
        <end position="398"/>
    </location>
</feature>
<dbReference type="OrthoDB" id="10369800at2759"/>
<feature type="transmembrane region" description="Helical" evidence="1">
    <location>
        <begin position="310"/>
        <end position="333"/>
    </location>
</feature>
<feature type="signal peptide" evidence="2">
    <location>
        <begin position="1"/>
        <end position="17"/>
    </location>
</feature>
<dbReference type="Proteomes" id="UP000444721">
    <property type="component" value="Unassembled WGS sequence"/>
</dbReference>
<organism evidence="3 4">
    <name type="scientific">Naegleria fowleri</name>
    <name type="common">Brain eating amoeba</name>
    <dbReference type="NCBI Taxonomy" id="5763"/>
    <lineage>
        <taxon>Eukaryota</taxon>
        <taxon>Discoba</taxon>
        <taxon>Heterolobosea</taxon>
        <taxon>Tetramitia</taxon>
        <taxon>Eutetramitia</taxon>
        <taxon>Vahlkampfiidae</taxon>
        <taxon>Naegleria</taxon>
    </lineage>
</organism>
<proteinExistence type="predicted"/>
<feature type="transmembrane region" description="Helical" evidence="1">
    <location>
        <begin position="460"/>
        <end position="483"/>
    </location>
</feature>
<feature type="chain" id="PRO_5025645492" evidence="2">
    <location>
        <begin position="18"/>
        <end position="685"/>
    </location>
</feature>
<feature type="transmembrane region" description="Helical" evidence="1">
    <location>
        <begin position="418"/>
        <end position="439"/>
    </location>
</feature>
<name>A0A6A5BVM7_NAEFO</name>
<keyword evidence="1" id="KW-1133">Transmembrane helix</keyword>
<feature type="transmembrane region" description="Helical" evidence="1">
    <location>
        <begin position="489"/>
        <end position="514"/>
    </location>
</feature>
<evidence type="ECO:0000256" key="2">
    <source>
        <dbReference type="SAM" id="SignalP"/>
    </source>
</evidence>
<keyword evidence="2" id="KW-0732">Signal</keyword>
<dbReference type="RefSeq" id="XP_044563194.1">
    <property type="nucleotide sequence ID" value="XM_044705481.1"/>
</dbReference>
<keyword evidence="1" id="KW-0472">Membrane</keyword>
<protein>
    <submittedName>
        <fullName evidence="3">Uncharacterized protein</fullName>
    </submittedName>
</protein>
<evidence type="ECO:0000256" key="1">
    <source>
        <dbReference type="SAM" id="Phobius"/>
    </source>
</evidence>
<dbReference type="VEuPathDB" id="AmoebaDB:NF0008130"/>
<sequence length="685" mass="78197">MTITLFALLSIVSIVHASTADSSLFPTSIPYPDDQNIANLKPYSQSYYVTNFVLDNSYSDLCKMNTSFFGQIGNSSSFNNSTTGNPCVDYFCECSIDPRVCFNLTHSLIFNANQTFRSDYFIMMNYCLSCNSEDAHAFRKYMSGGEFTSSQINQHSKCSQRFPSLERIQRSMLKHCNHGLLDDTILNSILFASLSAYANNNKTNNTSNNSNINNNQTLIPIDPSNDKVNIGIVDWRFFQPDLYHSNKYLKNYSSNIEDNTLHLFESLFLSETVNPLMCWCRNQNGPKFAFQCGDAYQLFFIPFKYFGTPFIIIVLMLSALIISVFYNTIPFVVTKRRKISHQWKQEIALRASSKWYLIILGKIMFHQLFLTDLRSAILFFQTCTGVFMIVENIIGFVWNFKFWNSQFENNELYGCFRALSIFSMSLTFTTVLVHWSHVVDLISSTSHMSNPKRHLSRKNILLLVSIYLFNIMVILIGSVVSGVLKRSTPLFACAAASMILLPSALIVAFTIYSFRIYFRLKRTQTNFVELRFTRFIIILNIGLATAFVLACVFIPTFIARWDILFMALITYALCHEEEFKQCYGVSMTRIFLCVHDYSNDHSDHSVKIEQRFTSPRKQVLHDPTVTTTMTSHPHSAISGEVREENAARDSLRSCTADLVSPVKSIAISENLDSSQRSEKVQGSSI</sequence>
<keyword evidence="1" id="KW-0812">Transmembrane</keyword>
<reference evidence="3 4" key="1">
    <citation type="journal article" date="2019" name="Sci. Rep.">
        <title>Nanopore sequencing improves the draft genome of the human pathogenic amoeba Naegleria fowleri.</title>
        <authorList>
            <person name="Liechti N."/>
            <person name="Schurch N."/>
            <person name="Bruggmann R."/>
            <person name="Wittwer M."/>
        </authorList>
    </citation>
    <scope>NUCLEOTIDE SEQUENCE [LARGE SCALE GENOMIC DNA]</scope>
    <source>
        <strain evidence="3 4">ATCC 30894</strain>
    </source>
</reference>
<dbReference type="AlphaFoldDB" id="A0A6A5BVM7"/>
<dbReference type="VEuPathDB" id="AmoebaDB:FDP41_002301"/>
<dbReference type="EMBL" id="VFQX01000029">
    <property type="protein sequence ID" value="KAF0978481.1"/>
    <property type="molecule type" value="Genomic_DNA"/>
</dbReference>
<comment type="caution">
    <text evidence="3">The sequence shown here is derived from an EMBL/GenBank/DDBJ whole genome shotgun (WGS) entry which is preliminary data.</text>
</comment>
<dbReference type="VEuPathDB" id="AmoebaDB:NfTy_042680"/>
<feature type="transmembrane region" description="Helical" evidence="1">
    <location>
        <begin position="535"/>
        <end position="558"/>
    </location>
</feature>
<dbReference type="GeneID" id="68109519"/>
<evidence type="ECO:0000313" key="3">
    <source>
        <dbReference type="EMBL" id="KAF0978481.1"/>
    </source>
</evidence>
<keyword evidence="4" id="KW-1185">Reference proteome</keyword>
<gene>
    <name evidence="3" type="ORF">FDP41_002301</name>
</gene>